<dbReference type="Proteomes" id="UP000663853">
    <property type="component" value="Unassembled WGS sequence"/>
</dbReference>
<feature type="transmembrane region" description="Helical" evidence="1">
    <location>
        <begin position="76"/>
        <end position="97"/>
    </location>
</feature>
<reference evidence="2" key="1">
    <citation type="submission" date="2021-01" db="EMBL/GenBank/DDBJ databases">
        <authorList>
            <person name="Kaushik A."/>
        </authorList>
    </citation>
    <scope>NUCLEOTIDE SEQUENCE</scope>
    <source>
        <strain evidence="2">AG6-10EEA</strain>
    </source>
</reference>
<evidence type="ECO:0000313" key="3">
    <source>
        <dbReference type="Proteomes" id="UP000663853"/>
    </source>
</evidence>
<feature type="transmembrane region" description="Helical" evidence="1">
    <location>
        <begin position="40"/>
        <end position="64"/>
    </location>
</feature>
<accession>A0A8H3C867</accession>
<proteinExistence type="predicted"/>
<gene>
    <name evidence="2" type="ORF">RDB_LOCUS83582</name>
</gene>
<keyword evidence="1" id="KW-0472">Membrane</keyword>
<protein>
    <submittedName>
        <fullName evidence="2">Uncharacterized protein</fullName>
    </submittedName>
</protein>
<comment type="caution">
    <text evidence="2">The sequence shown here is derived from an EMBL/GenBank/DDBJ whole genome shotgun (WGS) entry which is preliminary data.</text>
</comment>
<dbReference type="EMBL" id="CAJMXA010002202">
    <property type="protein sequence ID" value="CAE6477669.1"/>
    <property type="molecule type" value="Genomic_DNA"/>
</dbReference>
<sequence length="199" mass="21788">MSFRLLIAILLPETRRNVSHFRHHTRDDPFGPLFLTSHIQALALVGYIVSILLVIGCAGGTVISRRAEGGDISIQLEYYILASGAAASVVVGCVEGWRRAFDTHREWILRAWIYNGALITPHATVVVSARVVLIGGYYTNMRCSEINYLETLDPSPAFPECSTTTHPDNVYVSVLASWSDGKLGESSRSARLPSGALRS</sequence>
<organism evidence="2 3">
    <name type="scientific">Rhizoctonia solani</name>
    <dbReference type="NCBI Taxonomy" id="456999"/>
    <lineage>
        <taxon>Eukaryota</taxon>
        <taxon>Fungi</taxon>
        <taxon>Dikarya</taxon>
        <taxon>Basidiomycota</taxon>
        <taxon>Agaricomycotina</taxon>
        <taxon>Agaricomycetes</taxon>
        <taxon>Cantharellales</taxon>
        <taxon>Ceratobasidiaceae</taxon>
        <taxon>Rhizoctonia</taxon>
    </lineage>
</organism>
<keyword evidence="1" id="KW-0812">Transmembrane</keyword>
<name>A0A8H3C867_9AGAM</name>
<keyword evidence="1" id="KW-1133">Transmembrane helix</keyword>
<feature type="transmembrane region" description="Helical" evidence="1">
    <location>
        <begin position="117"/>
        <end position="138"/>
    </location>
</feature>
<dbReference type="AlphaFoldDB" id="A0A8H3C867"/>
<evidence type="ECO:0000313" key="2">
    <source>
        <dbReference type="EMBL" id="CAE6477669.1"/>
    </source>
</evidence>
<evidence type="ECO:0000256" key="1">
    <source>
        <dbReference type="SAM" id="Phobius"/>
    </source>
</evidence>